<evidence type="ECO:0000313" key="4">
    <source>
        <dbReference type="RefSeq" id="XP_056699778.1"/>
    </source>
</evidence>
<evidence type="ECO:0000256" key="1">
    <source>
        <dbReference type="SAM" id="MobiDB-lite"/>
    </source>
</evidence>
<dbReference type="Proteomes" id="UP000813463">
    <property type="component" value="Chromosome 4"/>
</dbReference>
<dbReference type="RefSeq" id="XP_056699777.1">
    <property type="nucleotide sequence ID" value="XM_056843799.1"/>
</dbReference>
<keyword evidence="2" id="KW-1185">Reference proteome</keyword>
<evidence type="ECO:0000313" key="2">
    <source>
        <dbReference type="Proteomes" id="UP000813463"/>
    </source>
</evidence>
<evidence type="ECO:0000313" key="6">
    <source>
        <dbReference type="RefSeq" id="XP_056699780.1"/>
    </source>
</evidence>
<reference evidence="3 4" key="2">
    <citation type="submission" date="2025-05" db="UniProtKB">
        <authorList>
            <consortium name="RefSeq"/>
        </authorList>
    </citation>
    <scope>IDENTIFICATION</scope>
    <source>
        <tissue evidence="3 4">Leaf</tissue>
    </source>
</reference>
<sequence>MATSRSSRVLIGFLEALRDSRAVSGLNWGGLAYIHPLYEMKNASRTSPESKASVAALWSVLEIWMYEHFPTLASARTRVAAYPYAASWVGAVRRRVSLATFRIALQVLHVEEVVWRPFVGAPIPVSAMLAHFFSGRRVLLPGVYRHMWYLGERVSLQHSTRDRLVPKDPPETMLARIEDVARLYLDAGGDAVCIPWENFVDRKGSHEGLLARLAPPVRFVLSEEEVDPEDVPYADRVVRYVDSDGEQVGVAVPIASPPHRRSYDAVPEHYAAAPRARVRRCMLVIDSLKRQCANMTKKLTGRDREERRRGPRDSVEREPQVETLVG</sequence>
<dbReference type="RefSeq" id="XP_056699789.1">
    <property type="nucleotide sequence ID" value="XM_056843811.1"/>
</dbReference>
<evidence type="ECO:0000313" key="8">
    <source>
        <dbReference type="RefSeq" id="XP_056699782.1"/>
    </source>
</evidence>
<evidence type="ECO:0000313" key="12">
    <source>
        <dbReference type="RefSeq" id="XP_056699786.1"/>
    </source>
</evidence>
<evidence type="ECO:0000313" key="13">
    <source>
        <dbReference type="RefSeq" id="XP_056699787.1"/>
    </source>
</evidence>
<dbReference type="RefSeq" id="XP_056699781.1">
    <property type="nucleotide sequence ID" value="XM_056843803.1"/>
</dbReference>
<dbReference type="RefSeq" id="XP_056699786.1">
    <property type="nucleotide sequence ID" value="XM_056843808.1"/>
</dbReference>
<proteinExistence type="predicted"/>
<feature type="region of interest" description="Disordered" evidence="1">
    <location>
        <begin position="297"/>
        <end position="326"/>
    </location>
</feature>
<dbReference type="InterPro" id="IPR044824">
    <property type="entry name" value="MAIN-like"/>
</dbReference>
<dbReference type="RefSeq" id="XP_056699788.1">
    <property type="nucleotide sequence ID" value="XM_056843810.1"/>
</dbReference>
<evidence type="ECO:0000313" key="5">
    <source>
        <dbReference type="RefSeq" id="XP_056699779.1"/>
    </source>
</evidence>
<gene>
    <name evidence="3 4 5 6 7 8 9 10 11 12 13 14 15" type="primary">LOC110778742</name>
</gene>
<name>A0ABM3RVZ3_SPIOL</name>
<dbReference type="RefSeq" id="XP_056699778.1">
    <property type="nucleotide sequence ID" value="XM_056843800.1"/>
</dbReference>
<evidence type="ECO:0008006" key="16">
    <source>
        <dbReference type="Google" id="ProtNLM"/>
    </source>
</evidence>
<dbReference type="RefSeq" id="XP_056699784.1">
    <property type="nucleotide sequence ID" value="XM_056843806.1"/>
</dbReference>
<dbReference type="RefSeq" id="XP_056699780.1">
    <property type="nucleotide sequence ID" value="XM_056843802.1"/>
</dbReference>
<dbReference type="PANTHER" id="PTHR46033:SF8">
    <property type="entry name" value="PROTEIN MAINTENANCE OF MERISTEMS-LIKE"/>
    <property type="match status" value="1"/>
</dbReference>
<accession>A0ABM3RVZ3</accession>
<dbReference type="RefSeq" id="XP_056699782.1">
    <property type="nucleotide sequence ID" value="XM_056843804.1"/>
</dbReference>
<evidence type="ECO:0000313" key="7">
    <source>
        <dbReference type="RefSeq" id="XP_056699781.1"/>
    </source>
</evidence>
<evidence type="ECO:0000313" key="11">
    <source>
        <dbReference type="RefSeq" id="XP_056699785.1"/>
    </source>
</evidence>
<dbReference type="GeneID" id="110778742"/>
<dbReference type="RefSeq" id="XP_056699783.1">
    <property type="nucleotide sequence ID" value="XM_056843805.1"/>
</dbReference>
<organism evidence="2 11">
    <name type="scientific">Spinacia oleracea</name>
    <name type="common">Spinach</name>
    <dbReference type="NCBI Taxonomy" id="3562"/>
    <lineage>
        <taxon>Eukaryota</taxon>
        <taxon>Viridiplantae</taxon>
        <taxon>Streptophyta</taxon>
        <taxon>Embryophyta</taxon>
        <taxon>Tracheophyta</taxon>
        <taxon>Spermatophyta</taxon>
        <taxon>Magnoliopsida</taxon>
        <taxon>eudicotyledons</taxon>
        <taxon>Gunneridae</taxon>
        <taxon>Pentapetalae</taxon>
        <taxon>Caryophyllales</taxon>
        <taxon>Chenopodiaceae</taxon>
        <taxon>Chenopodioideae</taxon>
        <taxon>Anserineae</taxon>
        <taxon>Spinacia</taxon>
    </lineage>
</organism>
<evidence type="ECO:0000313" key="15">
    <source>
        <dbReference type="RefSeq" id="XP_056699789.1"/>
    </source>
</evidence>
<evidence type="ECO:0000313" key="10">
    <source>
        <dbReference type="RefSeq" id="XP_056699784.1"/>
    </source>
</evidence>
<dbReference type="RefSeq" id="XP_056699787.1">
    <property type="nucleotide sequence ID" value="XM_056843809.1"/>
</dbReference>
<reference evidence="2" key="1">
    <citation type="journal article" date="2021" name="Nat. Commun.">
        <title>Genomic analyses provide insights into spinach domestication and the genetic basis of agronomic traits.</title>
        <authorList>
            <person name="Cai X."/>
            <person name="Sun X."/>
            <person name="Xu C."/>
            <person name="Sun H."/>
            <person name="Wang X."/>
            <person name="Ge C."/>
            <person name="Zhang Z."/>
            <person name="Wang Q."/>
            <person name="Fei Z."/>
            <person name="Jiao C."/>
            <person name="Wang Q."/>
        </authorList>
    </citation>
    <scope>NUCLEOTIDE SEQUENCE [LARGE SCALE GENOMIC DNA]</scope>
    <source>
        <strain evidence="2">cv. Varoflay</strain>
    </source>
</reference>
<protein>
    <recommendedName>
        <fullName evidence="16">Aminotransferase-like plant mobile domain-containing protein</fullName>
    </recommendedName>
</protein>
<evidence type="ECO:0000313" key="3">
    <source>
        <dbReference type="RefSeq" id="XP_056699777.1"/>
    </source>
</evidence>
<evidence type="ECO:0000313" key="14">
    <source>
        <dbReference type="RefSeq" id="XP_056699788.1"/>
    </source>
</evidence>
<dbReference type="RefSeq" id="XP_056699779.1">
    <property type="nucleotide sequence ID" value="XM_056843801.1"/>
</dbReference>
<dbReference type="RefSeq" id="XP_056699785.1">
    <property type="nucleotide sequence ID" value="XM_056843807.1"/>
</dbReference>
<dbReference type="PANTHER" id="PTHR46033">
    <property type="entry name" value="PROTEIN MAIN-LIKE 2"/>
    <property type="match status" value="1"/>
</dbReference>
<evidence type="ECO:0000313" key="9">
    <source>
        <dbReference type="RefSeq" id="XP_056699783.1"/>
    </source>
</evidence>
<feature type="compositionally biased region" description="Basic and acidic residues" evidence="1">
    <location>
        <begin position="300"/>
        <end position="320"/>
    </location>
</feature>